<keyword evidence="2" id="KW-1185">Reference proteome</keyword>
<evidence type="ECO:0000313" key="3">
    <source>
        <dbReference type="WBParaSite" id="SSTP_0001009000.1"/>
    </source>
</evidence>
<dbReference type="WBParaSite" id="TCONS_00007219.p1">
    <property type="protein sequence ID" value="TCONS_00007219.p1"/>
    <property type="gene ID" value="XLOC_005265"/>
</dbReference>
<dbReference type="PANTHER" id="PTHR10974:SF75">
    <property type="entry name" value="SULFATASE DOMAIN-CONTAINING PROTEIN"/>
    <property type="match status" value="1"/>
</dbReference>
<organism evidence="3">
    <name type="scientific">Strongyloides stercoralis</name>
    <name type="common">Threadworm</name>
    <dbReference type="NCBI Taxonomy" id="6248"/>
    <lineage>
        <taxon>Eukaryota</taxon>
        <taxon>Metazoa</taxon>
        <taxon>Ecdysozoa</taxon>
        <taxon>Nematoda</taxon>
        <taxon>Chromadorea</taxon>
        <taxon>Rhabditida</taxon>
        <taxon>Tylenchina</taxon>
        <taxon>Panagrolaimomorpha</taxon>
        <taxon>Strongyloidoidea</taxon>
        <taxon>Strongyloididae</taxon>
        <taxon>Strongyloides</taxon>
    </lineage>
</organism>
<evidence type="ECO:0000313" key="4">
    <source>
        <dbReference type="WBParaSite" id="TCONS_00007219.p1"/>
    </source>
</evidence>
<reference evidence="3" key="1">
    <citation type="submission" date="2015-08" db="UniProtKB">
        <authorList>
            <consortium name="WormBaseParasite"/>
        </authorList>
    </citation>
    <scope>IDENTIFICATION</scope>
</reference>
<proteinExistence type="predicted"/>
<feature type="transmembrane region" description="Helical" evidence="1">
    <location>
        <begin position="21"/>
        <end position="40"/>
    </location>
</feature>
<dbReference type="PANTHER" id="PTHR10974">
    <property type="entry name" value="FI08016P-RELATED"/>
    <property type="match status" value="1"/>
</dbReference>
<dbReference type="InterPro" id="IPR017850">
    <property type="entry name" value="Alkaline_phosphatase_core_sf"/>
</dbReference>
<dbReference type="SUPFAM" id="SSF53649">
    <property type="entry name" value="Alkaline phosphatase-like"/>
    <property type="match status" value="1"/>
</dbReference>
<evidence type="ECO:0000256" key="1">
    <source>
        <dbReference type="SAM" id="Phobius"/>
    </source>
</evidence>
<dbReference type="WBParaSite" id="SSTP_0001009000.1">
    <property type="protein sequence ID" value="SSTP_0001009000.1"/>
    <property type="gene ID" value="SSTP_0001009000"/>
</dbReference>
<keyword evidence="1" id="KW-1133">Transmembrane helix</keyword>
<name>A0A0K0EKU7_STRER</name>
<dbReference type="AlphaFoldDB" id="A0A0K0EKU7"/>
<evidence type="ECO:0000313" key="2">
    <source>
        <dbReference type="Proteomes" id="UP000035681"/>
    </source>
</evidence>
<keyword evidence="1" id="KW-0812">Transmembrane</keyword>
<protein>
    <submittedName>
        <fullName evidence="4">Sulfatase N-terminal domain-containing protein</fullName>
    </submittedName>
    <submittedName>
        <fullName evidence="3">Sulfatase domain-containing protein</fullName>
    </submittedName>
</protein>
<dbReference type="Gene3D" id="3.40.720.10">
    <property type="entry name" value="Alkaline Phosphatase, subunit A"/>
    <property type="match status" value="1"/>
</dbReference>
<dbReference type="Proteomes" id="UP000035681">
    <property type="component" value="Unplaced"/>
</dbReference>
<dbReference type="GO" id="GO:0005615">
    <property type="term" value="C:extracellular space"/>
    <property type="evidence" value="ECO:0007669"/>
    <property type="project" value="TreeGrafter"/>
</dbReference>
<dbReference type="Pfam" id="PF02995">
    <property type="entry name" value="DUF229"/>
    <property type="match status" value="1"/>
</dbReference>
<dbReference type="InterPro" id="IPR004245">
    <property type="entry name" value="DUF229"/>
</dbReference>
<dbReference type="STRING" id="6248.A0A0K0EKU7"/>
<keyword evidence="1" id="KW-0472">Membrane</keyword>
<sequence length="664" mass="77883">MTEHKMTVTSSNEEKKKYKHKLIIFSLLLVFVIIVIQIRVSLIKKEDIYKYKNCEPLNDSESKINNPDSSCTFNECNPWPANYSHWMQPNQKIKTCKVNDRNIYYTINDGIISMKKNVGEKVSCSYTCYYPANSGNATAGSTVKINQPIVVDCDVLWVKCFNQSNNKLLYENIELELRKLNEKPKETRDFLKESYILPENLKKYDLHLIVIDSLSTYHAMRALSKTREYLMNEGGVEMRYLNTQADNSVPNAYGFLLNKFQINVVDLFNQKPKKINDWRNKNSCFTPLDNSTYIFDYYRKMGYLFMYADDCTYETFNYPNCVGFVKPLIDHTTGPHQFLGQNFKNSGEIRANYEKDHCLLMGQRILRYHENYLKKYENQPKASLVWETDLLHNELNSIFEQDEEFVKFLQRNKKYYDDSFLIFMGDHGFRLSKFMNTDIGWYEHKNPYFIIKPPKDLINNKELMDNLRKNSIKHVSHLDVYATLLDILTEGAKNNFTNLTPYDLSNVVNDKIKGFSLLRPLPEENRSCYDMNIPPEFCLCQPNYKVLSKEDFKNEYEGLKKAFITELNNKLKVDGLEEKCASMTINENEKDSFNVKYIERNNIKAYEISAITKPGNAHYRAQFDHNFNLSAGDIIRADKYGDQAEVCEKLSPNRKYCYCKILLK</sequence>
<accession>A0A0K0EKU7</accession>